<dbReference type="Proteomes" id="UP001162031">
    <property type="component" value="Unassembled WGS sequence"/>
</dbReference>
<comment type="caution">
    <text evidence="2">The sequence shown here is derived from an EMBL/GenBank/DDBJ whole genome shotgun (WGS) entry which is preliminary data.</text>
</comment>
<evidence type="ECO:0000256" key="1">
    <source>
        <dbReference type="SAM" id="SignalP"/>
    </source>
</evidence>
<accession>A0AAV0UJS5</accession>
<protein>
    <recommendedName>
        <fullName evidence="4">RxLR effector candidate protein</fullName>
    </recommendedName>
</protein>
<evidence type="ECO:0008006" key="4">
    <source>
        <dbReference type="Google" id="ProtNLM"/>
    </source>
</evidence>
<gene>
    <name evidence="2" type="ORF">HBR001_LOCUS7055</name>
</gene>
<name>A0AAV0UJS5_HYABA</name>
<sequence>MRKLFPLISAFVAFQWTAADPTSTPTNNRTEDDDLLDKSTLALHLTTDEYGTPRSFGTHDSAIFGDGHVRSNNERRSFWSSLTSTVVDVVSHLSKLGKVVYSGYKTGPMGAQMRNEALHDILKGRILRLKRLMDRDPSYTPDAAVQQLKIIGGTTQSVATLMYFRDVDGMKDFAHSLLRAMAVSKTDADKFVLIACLDARVSPEEVFDMLPISEDLLKHGVGESARWYEVNRNLEQWLQYVKRTNFRRGTGANTRSGEGHQVNVDNPYRPEPLIVDILMDKGNPKDVVAFFEYLRVENDEHLIVEKAHRLLLAKYQDRTEELMLRTWANADLSPYTVIKLMPWADFDQFAFRVAMNPIPQDDISDRLGQVLRYVNLYRESHEFDENAVVKLLQGDKTIEELRAYLMLFEGHQDEDGRSKELLQAVRGIHRPTIEEMDRTEAILSDIREGRPPWSVTEVNRW</sequence>
<evidence type="ECO:0000313" key="2">
    <source>
        <dbReference type="EMBL" id="CAI5737135.1"/>
    </source>
</evidence>
<feature type="signal peptide" evidence="1">
    <location>
        <begin position="1"/>
        <end position="19"/>
    </location>
</feature>
<dbReference type="AlphaFoldDB" id="A0AAV0UJS5"/>
<evidence type="ECO:0000313" key="3">
    <source>
        <dbReference type="Proteomes" id="UP001162031"/>
    </source>
</evidence>
<organism evidence="2 3">
    <name type="scientific">Hyaloperonospora brassicae</name>
    <name type="common">Brassica downy mildew</name>
    <name type="synonym">Peronospora brassicae</name>
    <dbReference type="NCBI Taxonomy" id="162125"/>
    <lineage>
        <taxon>Eukaryota</taxon>
        <taxon>Sar</taxon>
        <taxon>Stramenopiles</taxon>
        <taxon>Oomycota</taxon>
        <taxon>Peronosporomycetes</taxon>
        <taxon>Peronosporales</taxon>
        <taxon>Peronosporaceae</taxon>
        <taxon>Hyaloperonospora</taxon>
    </lineage>
</organism>
<reference evidence="2" key="1">
    <citation type="submission" date="2022-12" db="EMBL/GenBank/DDBJ databases">
        <authorList>
            <person name="Webb A."/>
        </authorList>
    </citation>
    <scope>NUCLEOTIDE SEQUENCE</scope>
    <source>
        <strain evidence="2">Hp1</strain>
    </source>
</reference>
<dbReference type="EMBL" id="CANTFL010001332">
    <property type="protein sequence ID" value="CAI5737135.1"/>
    <property type="molecule type" value="Genomic_DNA"/>
</dbReference>
<proteinExistence type="predicted"/>
<keyword evidence="3" id="KW-1185">Reference proteome</keyword>
<keyword evidence="1" id="KW-0732">Signal</keyword>
<feature type="chain" id="PRO_5043740395" description="RxLR effector candidate protein" evidence="1">
    <location>
        <begin position="20"/>
        <end position="461"/>
    </location>
</feature>